<comment type="caution">
    <text evidence="1">The sequence shown here is derived from an EMBL/GenBank/DDBJ whole genome shotgun (WGS) entry which is preliminary data.</text>
</comment>
<dbReference type="EMBL" id="JBHSDT010000004">
    <property type="protein sequence ID" value="MFC4403343.1"/>
    <property type="molecule type" value="Genomic_DNA"/>
</dbReference>
<reference evidence="2" key="1">
    <citation type="journal article" date="2019" name="Int. J. Syst. Evol. Microbiol.">
        <title>The Global Catalogue of Microorganisms (GCM) 10K type strain sequencing project: providing services to taxonomists for standard genome sequencing and annotation.</title>
        <authorList>
            <consortium name="The Broad Institute Genomics Platform"/>
            <consortium name="The Broad Institute Genome Sequencing Center for Infectious Disease"/>
            <person name="Wu L."/>
            <person name="Ma J."/>
        </authorList>
    </citation>
    <scope>NUCLEOTIDE SEQUENCE [LARGE SCALE GENOMIC DNA]</scope>
    <source>
        <strain evidence="2">CCUG 37865</strain>
    </source>
</reference>
<evidence type="ECO:0008006" key="3">
    <source>
        <dbReference type="Google" id="ProtNLM"/>
    </source>
</evidence>
<dbReference type="PROSITE" id="PS51257">
    <property type="entry name" value="PROKAR_LIPOPROTEIN"/>
    <property type="match status" value="1"/>
</dbReference>
<accession>A0ABV8WWH9</accession>
<name>A0ABV8WWH9_9BACI</name>
<dbReference type="Proteomes" id="UP001595882">
    <property type="component" value="Unassembled WGS sequence"/>
</dbReference>
<evidence type="ECO:0000313" key="2">
    <source>
        <dbReference type="Proteomes" id="UP001595882"/>
    </source>
</evidence>
<dbReference type="RefSeq" id="WP_390251788.1">
    <property type="nucleotide sequence ID" value="NZ_JBHSDT010000004.1"/>
</dbReference>
<evidence type="ECO:0000313" key="1">
    <source>
        <dbReference type="EMBL" id="MFC4403343.1"/>
    </source>
</evidence>
<protein>
    <recommendedName>
        <fullName evidence="3">DUF3221 domain-containing protein</fullName>
    </recommendedName>
</protein>
<sequence>MKKYIIVLIFSLFLLIGCNQKSEEPNLINRNNTIKTQSEYLDMVVIELNEDILIIGPPADDPEASYPSYEVNINENTKVEGRITDINLIENGDYVSVWTEPTQTDKLIAEVIQVD</sequence>
<keyword evidence="2" id="KW-1185">Reference proteome</keyword>
<gene>
    <name evidence="1" type="ORF">ACFOY7_09655</name>
</gene>
<organism evidence="1 2">
    <name type="scientific">Gracilibacillus xinjiangensis</name>
    <dbReference type="NCBI Taxonomy" id="1193282"/>
    <lineage>
        <taxon>Bacteria</taxon>
        <taxon>Bacillati</taxon>
        <taxon>Bacillota</taxon>
        <taxon>Bacilli</taxon>
        <taxon>Bacillales</taxon>
        <taxon>Bacillaceae</taxon>
        <taxon>Gracilibacillus</taxon>
    </lineage>
</organism>
<proteinExistence type="predicted"/>